<feature type="domain" description="MBG" evidence="1">
    <location>
        <begin position="323"/>
        <end position="406"/>
    </location>
</feature>
<protein>
    <submittedName>
        <fullName evidence="2">T9SS type A sorting domain-containing protein</fullName>
    </submittedName>
</protein>
<comment type="caution">
    <text evidence="2">The sequence shown here is derived from an EMBL/GenBank/DDBJ whole genome shotgun (WGS) entry which is preliminary data.</text>
</comment>
<dbReference type="EMBL" id="JAEHFX010000002">
    <property type="protein sequence ID" value="MBK0402160.1"/>
    <property type="molecule type" value="Genomic_DNA"/>
</dbReference>
<dbReference type="NCBIfam" id="TIGR04183">
    <property type="entry name" value="Por_Secre_tail"/>
    <property type="match status" value="1"/>
</dbReference>
<feature type="domain" description="MBG" evidence="1">
    <location>
        <begin position="877"/>
        <end position="960"/>
    </location>
</feature>
<dbReference type="Pfam" id="PF18676">
    <property type="entry name" value="MBG_2"/>
    <property type="match status" value="2"/>
</dbReference>
<gene>
    <name evidence="2" type="ORF">I5M27_04140</name>
</gene>
<reference evidence="2 3" key="1">
    <citation type="submission" date="2020-12" db="EMBL/GenBank/DDBJ databases">
        <title>Bacterial novel species Adhaeribacter sp. BT258 isolated from soil.</title>
        <authorList>
            <person name="Jung H.-Y."/>
        </authorList>
    </citation>
    <scope>NUCLEOTIDE SEQUENCE [LARGE SCALE GENOMIC DNA]</scope>
    <source>
        <strain evidence="2 3">BT258</strain>
    </source>
</reference>
<evidence type="ECO:0000259" key="1">
    <source>
        <dbReference type="Pfam" id="PF18676"/>
    </source>
</evidence>
<keyword evidence="3" id="KW-1185">Reference proteome</keyword>
<dbReference type="Proteomes" id="UP000644147">
    <property type="component" value="Unassembled WGS sequence"/>
</dbReference>
<dbReference type="InterPro" id="IPR026444">
    <property type="entry name" value="Secre_tail"/>
</dbReference>
<sequence>MKSLPGELQMNSKQVLLFVVLFLFSTLGLRAQVTTVSNTAAATVTSDQEDYAPRSNAVFTGANFSPGETVVLKVKNLNSPCNTVNPDSSYLPWSATADASGGFVTNWTVCDCNGDSLRLKATGQTSGSVAYAYFKDAARPGSISIGSQNGTASFGTASSVTFSITITRDGNGGGGFTTNLTANGLPTGVSISPASVSFSGNINTVTTSVTVTSLSTTPAGNYQSFSITASGIPARTSNATTYSINKAEQHITWADPADILYGTALSATQLNAVATGGASITYDPALGAILSAGTHILKVTAGETSNFKERTREVNIIVLPKPITLTASDQSKTYGAAHLLGTTAFTLNASTPMAAGESIASVTLTSAGAAAAAAAGNYAIVASGALSGPNTSLSNYAVTYADGTLTVSKASTTTIVTVANATYDGTAHGGSAGVTGAWGLNQAVIVSYTGVSPTVYAATSTPPTNAGTYNATATYAESANHLGSSDSKTFTIEKAATTTLVTINGGPFTYTGLAHTPATVSVTGAGGLSLTPAAIYADNTNAGTATASYSYVESANHLASSDSKTFTIDKAATTTVVTINGGPFTYTGSAHTPATVSVTGAGGLNLTPMAAYADNVNAGTASASYNYPGNDNYEASSDSKSFIIGKAATVTTVTIAPGTFTYTGSAHTPASVSVTGAGGLNLSPTAAYADNINAGTATASYTYAESANHFASSDSKTFTINKAATTTVVTINGGPFTYTGSAHTPATVSVTGAGGLNLTPPADYSNNVNAGTATASYNYTESANHLASSDSKTFIIGKAGTTTVVTINGGPFTYTGLAHTPASVLVTGAGGLSLTPNATYSDNVNTGTATAGYNYAESANHLSSSDSKTFIIGKALLTVTANNLGDNASKVQYSDLVPAFTATISGFKNGETLATSGVTGYPSFATEALIVNGKVESPSGTYKITPGPGSLAAANYDFNAASFIQGDLIVQKEDAEIVYSGLEYFTTDGATSNAAKVEFMASLKDSDDGIATRGNISRAVVDFSATGGLTLAAPTTNTPGTLTQRTVGLVDPADQTVGLARTELLKVLLSTAEVKDGGKIVELNAEVRATPTNSFYNGTMAPKTGAINSNSEKTLITIAMPGQDFVSGGGHVIATNPAGSYAAELNTRVKFGFTMKWNKSGKNIQGQTTVIFRKMVGNVLKTYQIKSNSINSLGTANVTGGRRADFNTKATLTDVTDELNPITVSGNLDLTMQAFESTNPSVPSEISITLRNGSLLLFSSHWDKNTSARKGLGKGAIRILNASTPTSTTARMTSPAPALQPEFAAQFESYPNPFSNAAAFRFVLETDQDYELAIYDTRGMLVKRVETGRAEAGKLYEVNLDGKYLAQGIYVARLITSHGVKLLRIVKQ</sequence>
<dbReference type="InterPro" id="IPR041286">
    <property type="entry name" value="MBG_2"/>
</dbReference>
<name>A0ABS1BYB8_9BACT</name>
<proteinExistence type="predicted"/>
<dbReference type="Gene3D" id="3.30.160.710">
    <property type="match status" value="1"/>
</dbReference>
<organism evidence="2 3">
    <name type="scientific">Adhaeribacter terrigena</name>
    <dbReference type="NCBI Taxonomy" id="2793070"/>
    <lineage>
        <taxon>Bacteria</taxon>
        <taxon>Pseudomonadati</taxon>
        <taxon>Bacteroidota</taxon>
        <taxon>Cytophagia</taxon>
        <taxon>Cytophagales</taxon>
        <taxon>Hymenobacteraceae</taxon>
        <taxon>Adhaeribacter</taxon>
    </lineage>
</organism>
<evidence type="ECO:0000313" key="2">
    <source>
        <dbReference type="EMBL" id="MBK0402160.1"/>
    </source>
</evidence>
<evidence type="ECO:0000313" key="3">
    <source>
        <dbReference type="Proteomes" id="UP000644147"/>
    </source>
</evidence>
<dbReference type="RefSeq" id="WP_200504876.1">
    <property type="nucleotide sequence ID" value="NZ_JAEHFX010000002.1"/>
</dbReference>
<accession>A0ABS1BYB8</accession>